<feature type="coiled-coil region" evidence="1">
    <location>
        <begin position="622"/>
        <end position="649"/>
    </location>
</feature>
<feature type="compositionally biased region" description="Low complexity" evidence="2">
    <location>
        <begin position="89"/>
        <end position="113"/>
    </location>
</feature>
<feature type="region of interest" description="Disordered" evidence="2">
    <location>
        <begin position="344"/>
        <end position="377"/>
    </location>
</feature>
<feature type="compositionally biased region" description="Low complexity" evidence="2">
    <location>
        <begin position="179"/>
        <end position="195"/>
    </location>
</feature>
<feature type="compositionally biased region" description="Polar residues" evidence="2">
    <location>
        <begin position="355"/>
        <end position="365"/>
    </location>
</feature>
<organism evidence="3 4">
    <name type="scientific">Monosiga brevicollis</name>
    <name type="common">Choanoflagellate</name>
    <dbReference type="NCBI Taxonomy" id="81824"/>
    <lineage>
        <taxon>Eukaryota</taxon>
        <taxon>Choanoflagellata</taxon>
        <taxon>Craspedida</taxon>
        <taxon>Salpingoecidae</taxon>
        <taxon>Monosiga</taxon>
    </lineage>
</organism>
<evidence type="ECO:0000313" key="4">
    <source>
        <dbReference type="Proteomes" id="UP000001357"/>
    </source>
</evidence>
<dbReference type="Gene3D" id="1.25.10.10">
    <property type="entry name" value="Leucine-rich Repeat Variant"/>
    <property type="match status" value="1"/>
</dbReference>
<feature type="compositionally biased region" description="Polar residues" evidence="2">
    <location>
        <begin position="54"/>
        <end position="88"/>
    </location>
</feature>
<dbReference type="STRING" id="81824.A9V602"/>
<dbReference type="PANTHER" id="PTHR22100">
    <property type="entry name" value="WINGS APART-LIKE PROTEIN HOMOLOG"/>
    <property type="match status" value="1"/>
</dbReference>
<keyword evidence="4" id="KW-1185">Reference proteome</keyword>
<dbReference type="GeneID" id="5893532"/>
<dbReference type="KEGG" id="mbr:MONBRDRAFT_38157"/>
<gene>
    <name evidence="3" type="ORF">MONBRDRAFT_38157</name>
</gene>
<dbReference type="AlphaFoldDB" id="A9V602"/>
<feature type="compositionally biased region" description="Polar residues" evidence="2">
    <location>
        <begin position="241"/>
        <end position="253"/>
    </location>
</feature>
<accession>A9V602</accession>
<dbReference type="Proteomes" id="UP000001357">
    <property type="component" value="Unassembled WGS sequence"/>
</dbReference>
<evidence type="ECO:0008006" key="5">
    <source>
        <dbReference type="Google" id="ProtNLM"/>
    </source>
</evidence>
<evidence type="ECO:0000313" key="3">
    <source>
        <dbReference type="EMBL" id="EDQ86986.1"/>
    </source>
</evidence>
<dbReference type="PANTHER" id="PTHR22100:SF13">
    <property type="entry name" value="WINGS APART-LIKE PROTEIN HOMOLOG"/>
    <property type="match status" value="1"/>
</dbReference>
<dbReference type="InterPro" id="IPR039874">
    <property type="entry name" value="WAPL"/>
</dbReference>
<evidence type="ECO:0000256" key="2">
    <source>
        <dbReference type="SAM" id="MobiDB-lite"/>
    </source>
</evidence>
<feature type="region of interest" description="Disordered" evidence="2">
    <location>
        <begin position="1"/>
        <end position="326"/>
    </location>
</feature>
<protein>
    <recommendedName>
        <fullName evidence="5">Wings apart-like protein C-terminal domain-containing protein</fullName>
    </recommendedName>
</protein>
<evidence type="ECO:0000256" key="1">
    <source>
        <dbReference type="SAM" id="Coils"/>
    </source>
</evidence>
<reference evidence="3 4" key="1">
    <citation type="journal article" date="2008" name="Nature">
        <title>The genome of the choanoflagellate Monosiga brevicollis and the origin of metazoans.</title>
        <authorList>
            <consortium name="JGI Sequencing"/>
            <person name="King N."/>
            <person name="Westbrook M.J."/>
            <person name="Young S.L."/>
            <person name="Kuo A."/>
            <person name="Abedin M."/>
            <person name="Chapman J."/>
            <person name="Fairclough S."/>
            <person name="Hellsten U."/>
            <person name="Isogai Y."/>
            <person name="Letunic I."/>
            <person name="Marr M."/>
            <person name="Pincus D."/>
            <person name="Putnam N."/>
            <person name="Rokas A."/>
            <person name="Wright K.J."/>
            <person name="Zuzow R."/>
            <person name="Dirks W."/>
            <person name="Good M."/>
            <person name="Goodstein D."/>
            <person name="Lemons D."/>
            <person name="Li W."/>
            <person name="Lyons J.B."/>
            <person name="Morris A."/>
            <person name="Nichols S."/>
            <person name="Richter D.J."/>
            <person name="Salamov A."/>
            <person name="Bork P."/>
            <person name="Lim W.A."/>
            <person name="Manning G."/>
            <person name="Miller W.T."/>
            <person name="McGinnis W."/>
            <person name="Shapiro H."/>
            <person name="Tjian R."/>
            <person name="Grigoriev I.V."/>
            <person name="Rokhsar D."/>
        </authorList>
    </citation>
    <scope>NUCLEOTIDE SEQUENCE [LARGE SCALE GENOMIC DNA]</scope>
    <source>
        <strain evidence="4">MX1 / ATCC 50154</strain>
    </source>
</reference>
<dbReference type="RefSeq" id="XP_001748225.1">
    <property type="nucleotide sequence ID" value="XM_001748173.1"/>
</dbReference>
<feature type="compositionally biased region" description="Low complexity" evidence="2">
    <location>
        <begin position="120"/>
        <end position="137"/>
    </location>
</feature>
<feature type="compositionally biased region" description="Basic and acidic residues" evidence="2">
    <location>
        <begin position="367"/>
        <end position="377"/>
    </location>
</feature>
<proteinExistence type="predicted"/>
<sequence>MATTVRGFGGKISRRAKVPGGSEQLGSPSTRSTADDAFTAAVKRAELTPKRAKTSPTVRSWSNSATRSSAPSQPTRVLSAAESPSPQNASPRASARTASPPMPASPQSQPNPRQLRRLRSAPASAPTASATAQPQPSRAVGRADTTAPLVTALLRRNRPVRRDTPTTPSHDQPVQRILSSSSSSSSSPSQTQPSPDQGQRQNHSQKHDQNHNGRLAHNSRASARLSRPQLKSPPPTTTTTALARSQSVSTTPAQAHVPPGPQRSASSPVRPRLLRLRSDPRSPSQPSRAGREPTRSKTPPPQASDPPESEQDTQPLNDPDSLDADTEPSAAELELALPRLYKAQTSPARIGLRPSPSTSQPSWPNTKPDDPRPEPRRSVSDFVTIARTTEAHASLEQGQQQEKTCVDRPYFGLFEELARVVDLGLERIAHQQSAFPAFAFDAICTCLRILISATNHQPDLNARLGTLTWPKRCCEVVLLRRHLKCTSLTDSQKFDLTVMSMSLLANVMEHNLDNRLLIGSYRWREGAKEQSFISGLVDIFRAHQRVDETAMLENDAEADTSDNILSAYVAVALGSLCMQAPDNERELVERAGLDDVRDIAMHLREFLLFQQTATGTADRSTVDAIAAIIDNLEAMVERAETRAKAQTESQEPA</sequence>
<dbReference type="InterPro" id="IPR011989">
    <property type="entry name" value="ARM-like"/>
</dbReference>
<dbReference type="EMBL" id="CH991562">
    <property type="protein sequence ID" value="EDQ86986.1"/>
    <property type="molecule type" value="Genomic_DNA"/>
</dbReference>
<keyword evidence="1" id="KW-0175">Coiled coil</keyword>
<dbReference type="InParanoid" id="A9V602"/>
<name>A9V602_MONBE</name>